<dbReference type="Gene3D" id="2.70.70.10">
    <property type="entry name" value="Glucose Permease (Domain IIA)"/>
    <property type="match status" value="1"/>
</dbReference>
<name>A0A1H1H5Y5_9MICC</name>
<reference evidence="3 4" key="1">
    <citation type="submission" date="2016-10" db="EMBL/GenBank/DDBJ databases">
        <authorList>
            <person name="de Groot N.N."/>
        </authorList>
    </citation>
    <scope>NUCLEOTIDE SEQUENCE [LARGE SCALE GENOMIC DNA]</scope>
    <source>
        <strain evidence="3 4">DSM 20117</strain>
    </source>
</reference>
<gene>
    <name evidence="3" type="ORF">SAMN04489742_4600</name>
</gene>
<dbReference type="STRING" id="37928.SAMN04489742_4600"/>
<dbReference type="AlphaFoldDB" id="A0A1H1H5Y5"/>
<organism evidence="3 4">
    <name type="scientific">Crystallibacter crystallopoietes</name>
    <dbReference type="NCBI Taxonomy" id="37928"/>
    <lineage>
        <taxon>Bacteria</taxon>
        <taxon>Bacillati</taxon>
        <taxon>Actinomycetota</taxon>
        <taxon>Actinomycetes</taxon>
        <taxon>Micrococcales</taxon>
        <taxon>Micrococcaceae</taxon>
        <taxon>Crystallibacter</taxon>
    </lineage>
</organism>
<feature type="domain" description="M23ase beta-sheet core" evidence="2">
    <location>
        <begin position="49"/>
        <end position="141"/>
    </location>
</feature>
<protein>
    <submittedName>
        <fullName evidence="3">Peptidase family M23</fullName>
    </submittedName>
</protein>
<accession>A0A1H1H5Y5</accession>
<evidence type="ECO:0000313" key="3">
    <source>
        <dbReference type="EMBL" id="SDR20779.1"/>
    </source>
</evidence>
<dbReference type="InterPro" id="IPR016047">
    <property type="entry name" value="M23ase_b-sheet_dom"/>
</dbReference>
<keyword evidence="1" id="KW-0732">Signal</keyword>
<evidence type="ECO:0000256" key="1">
    <source>
        <dbReference type="ARBA" id="ARBA00022729"/>
    </source>
</evidence>
<dbReference type="CDD" id="cd12797">
    <property type="entry name" value="M23_peptidase"/>
    <property type="match status" value="1"/>
</dbReference>
<proteinExistence type="predicted"/>
<dbReference type="PANTHER" id="PTHR21666">
    <property type="entry name" value="PEPTIDASE-RELATED"/>
    <property type="match status" value="1"/>
</dbReference>
<dbReference type="PANTHER" id="PTHR21666:SF289">
    <property type="entry name" value="L-ALA--D-GLU ENDOPEPTIDASE"/>
    <property type="match status" value="1"/>
</dbReference>
<keyword evidence="4" id="KW-1185">Reference proteome</keyword>
<evidence type="ECO:0000313" key="4">
    <source>
        <dbReference type="Proteomes" id="UP000181917"/>
    </source>
</evidence>
<sequence>MTAANVQLPGTPPATAMTGSYAPIWGWPTDPKPAVLAEFDPPPEPWSRGHRGVDLKTNDGASVLAPQDGTVSFVGWVVDRPVITIDHGNGLRSSFEPVSSELEKGDPVDKGAELGTVEGTSHCPPGCLHWGVRQGEEYINPLQFVMDMRPSVLLPRPME</sequence>
<dbReference type="EMBL" id="FNKH01000002">
    <property type="protein sequence ID" value="SDR20779.1"/>
    <property type="molecule type" value="Genomic_DNA"/>
</dbReference>
<evidence type="ECO:0000259" key="2">
    <source>
        <dbReference type="Pfam" id="PF01551"/>
    </source>
</evidence>
<dbReference type="SUPFAM" id="SSF51261">
    <property type="entry name" value="Duplicated hybrid motif"/>
    <property type="match status" value="1"/>
</dbReference>
<dbReference type="Pfam" id="PF01551">
    <property type="entry name" value="Peptidase_M23"/>
    <property type="match status" value="1"/>
</dbReference>
<dbReference type="InterPro" id="IPR050570">
    <property type="entry name" value="Cell_wall_metabolism_enzyme"/>
</dbReference>
<dbReference type="InterPro" id="IPR011055">
    <property type="entry name" value="Dup_hybrid_motif"/>
</dbReference>
<dbReference type="GO" id="GO:0004222">
    <property type="term" value="F:metalloendopeptidase activity"/>
    <property type="evidence" value="ECO:0007669"/>
    <property type="project" value="TreeGrafter"/>
</dbReference>
<dbReference type="Proteomes" id="UP000181917">
    <property type="component" value="Unassembled WGS sequence"/>
</dbReference>